<reference evidence="16" key="1">
    <citation type="submission" date="2016-08" db="EMBL/GenBank/DDBJ databases">
        <authorList>
            <person name="Seilhamer J.J."/>
        </authorList>
    </citation>
    <scope>NUCLEOTIDE SEQUENCE</scope>
    <source>
        <strain evidence="16">86</strain>
    </source>
</reference>
<dbReference type="AlphaFoldDB" id="A0A212L815"/>
<keyword evidence="10 14" id="KW-0479">Metal-binding</keyword>
<dbReference type="SUPFAM" id="SSF69765">
    <property type="entry name" value="IpsF-like"/>
    <property type="match status" value="1"/>
</dbReference>
<dbReference type="PANTHER" id="PTHR43181">
    <property type="entry name" value="2-C-METHYL-D-ERYTHRITOL 2,4-CYCLODIPHOSPHATE SYNTHASE, CHLOROPLASTIC"/>
    <property type="match status" value="1"/>
</dbReference>
<dbReference type="Gene3D" id="3.90.550.10">
    <property type="entry name" value="Spore Coat Polysaccharide Biosynthesis Protein SpsA, Chain A"/>
    <property type="match status" value="1"/>
</dbReference>
<dbReference type="NCBIfam" id="NF006899">
    <property type="entry name" value="PRK09382.1"/>
    <property type="match status" value="1"/>
</dbReference>
<keyword evidence="8 14" id="KW-0808">Transferase</keyword>
<dbReference type="CDD" id="cd00554">
    <property type="entry name" value="MECDP_synthase"/>
    <property type="match status" value="1"/>
</dbReference>
<dbReference type="Pfam" id="PF01128">
    <property type="entry name" value="IspD"/>
    <property type="match status" value="1"/>
</dbReference>
<evidence type="ECO:0000256" key="3">
    <source>
        <dbReference type="ARBA" id="ARBA00001968"/>
    </source>
</evidence>
<dbReference type="InterPro" id="IPR003526">
    <property type="entry name" value="MECDP_synthase"/>
</dbReference>
<dbReference type="GO" id="GO:0008685">
    <property type="term" value="F:2-C-methyl-D-erythritol 2,4-cyclodiphosphate synthase activity"/>
    <property type="evidence" value="ECO:0007669"/>
    <property type="project" value="UniProtKB-UniRule"/>
</dbReference>
<evidence type="ECO:0000256" key="9">
    <source>
        <dbReference type="ARBA" id="ARBA00022695"/>
    </source>
</evidence>
<evidence type="ECO:0000256" key="4">
    <source>
        <dbReference type="ARBA" id="ARBA00004709"/>
    </source>
</evidence>
<dbReference type="InterPro" id="IPR026596">
    <property type="entry name" value="IspD/F"/>
</dbReference>
<feature type="binding site" evidence="14">
    <location>
        <position position="394"/>
    </location>
    <ligand>
        <name>4-CDP-2-C-methyl-D-erythritol 2-phosphate</name>
        <dbReference type="ChEBI" id="CHEBI:57919"/>
    </ligand>
</feature>
<dbReference type="Pfam" id="PF02542">
    <property type="entry name" value="YgbB"/>
    <property type="match status" value="1"/>
</dbReference>
<comment type="function">
    <text evidence="14">Bifunctional enzyme that catalyzes the formation of 4-diphosphocytidyl-2-C-methyl-D-erythritol from CTP and 2-C-methyl-D-erythritol 4-phosphate (MEP) (IspD), and catalyzes the conversion of 4-diphosphocytidyl-2-C-methyl-D-erythritol 2-phosphate (CDP-ME2P) to 2-C-methyl-D-erythritol 2,4-cyclodiphosphate (ME-CPP) with a corresponding release of cytidine 5-monophosphate (CMP) (IspF).</text>
</comment>
<feature type="binding site" evidence="14">
    <location>
        <position position="260"/>
    </location>
    <ligand>
        <name>a divalent metal cation</name>
        <dbReference type="ChEBI" id="CHEBI:60240"/>
    </ligand>
</feature>
<comment type="similarity">
    <text evidence="14">In the C-terminal section; belongs to the IspF family.</text>
</comment>
<comment type="catalytic activity">
    <reaction evidence="2 14">
        <text>2-C-methyl-D-erythritol 4-phosphate + CTP + H(+) = 4-CDP-2-C-methyl-D-erythritol + diphosphate</text>
        <dbReference type="Rhea" id="RHEA:13429"/>
        <dbReference type="ChEBI" id="CHEBI:15378"/>
        <dbReference type="ChEBI" id="CHEBI:33019"/>
        <dbReference type="ChEBI" id="CHEBI:37563"/>
        <dbReference type="ChEBI" id="CHEBI:57823"/>
        <dbReference type="ChEBI" id="CHEBI:58262"/>
        <dbReference type="EC" id="2.7.7.60"/>
    </reaction>
</comment>
<dbReference type="GO" id="GO:0016114">
    <property type="term" value="P:terpenoid biosynthetic process"/>
    <property type="evidence" value="ECO:0007669"/>
    <property type="project" value="InterPro"/>
</dbReference>
<feature type="site" description="Transition state stabilizer" evidence="14">
    <location>
        <position position="385"/>
    </location>
</feature>
<dbReference type="InterPro" id="IPR020555">
    <property type="entry name" value="MECDP_synthase_CS"/>
</dbReference>
<comment type="similarity">
    <text evidence="14">In the N-terminal section; belongs to the IspD/TarI cytidylyltransferase family. IspD subfamily.</text>
</comment>
<keyword evidence="12 14" id="KW-0456">Lyase</keyword>
<dbReference type="HAMAP" id="MF_00108">
    <property type="entry name" value="IspD"/>
    <property type="match status" value="1"/>
</dbReference>
<comment type="similarity">
    <text evidence="6">Belongs to the IspF family.</text>
</comment>
<feature type="region of interest" description="2-C-methyl-D-erythritol 2,4-cyclodiphosphate synthase" evidence="14">
    <location>
        <begin position="254"/>
        <end position="412"/>
    </location>
</feature>
<comment type="cofactor">
    <cofactor evidence="3 14">
        <name>a divalent metal cation</name>
        <dbReference type="ChEBI" id="CHEBI:60240"/>
    </cofactor>
</comment>
<comment type="similarity">
    <text evidence="7">Belongs to the IspD/TarI cytidylyltransferase family. IspD subfamily.</text>
</comment>
<evidence type="ECO:0000256" key="13">
    <source>
        <dbReference type="ARBA" id="ARBA00023268"/>
    </source>
</evidence>
<comment type="pathway">
    <text evidence="4 14">Isoprenoid biosynthesis; isopentenyl diphosphate biosynthesis via DXP pathway; isopentenyl diphosphate from 1-deoxy-D-xylulose 5-phosphate: step 4/6.</text>
</comment>
<evidence type="ECO:0000256" key="8">
    <source>
        <dbReference type="ARBA" id="ARBA00022679"/>
    </source>
</evidence>
<dbReference type="PROSITE" id="PS01350">
    <property type="entry name" value="ISPF"/>
    <property type="match status" value="1"/>
</dbReference>
<dbReference type="FunFam" id="3.90.550.10:FF:000003">
    <property type="entry name" value="2-C-methyl-D-erythritol 4-phosphate cytidylyltransferase"/>
    <property type="match status" value="1"/>
</dbReference>
<feature type="site" description="Transition state stabilizer" evidence="14">
    <location>
        <position position="29"/>
    </location>
</feature>
<feature type="site" description="Positions MEP for the nucleophilic attack" evidence="14">
    <location>
        <position position="171"/>
    </location>
</feature>
<evidence type="ECO:0000256" key="1">
    <source>
        <dbReference type="ARBA" id="ARBA00000200"/>
    </source>
</evidence>
<dbReference type="NCBIfam" id="TIGR00151">
    <property type="entry name" value="ispF"/>
    <property type="match status" value="1"/>
</dbReference>
<dbReference type="InterPro" id="IPR036571">
    <property type="entry name" value="MECDP_synthase_sf"/>
</dbReference>
<dbReference type="HAMAP" id="MF_01520">
    <property type="entry name" value="IspDF"/>
    <property type="match status" value="1"/>
</dbReference>
<dbReference type="HAMAP" id="MF_00107">
    <property type="entry name" value="IspF"/>
    <property type="match status" value="1"/>
</dbReference>
<dbReference type="UniPathway" id="UPA00056">
    <property type="reaction ID" value="UER00093"/>
</dbReference>
<dbReference type="PROSITE" id="PS01295">
    <property type="entry name" value="ISPD"/>
    <property type="match status" value="1"/>
</dbReference>
<evidence type="ECO:0000313" key="16">
    <source>
        <dbReference type="EMBL" id="SCM73645.1"/>
    </source>
</evidence>
<dbReference type="PANTHER" id="PTHR43181:SF1">
    <property type="entry name" value="2-C-METHYL-D-ERYTHRITOL 2,4-CYCLODIPHOSPHATE SYNTHASE, CHLOROPLASTIC"/>
    <property type="match status" value="1"/>
</dbReference>
<feature type="binding site" evidence="14">
    <location>
        <begin position="286"/>
        <end position="287"/>
    </location>
    <ligand>
        <name>4-CDP-2-C-methyl-D-erythritol 2-phosphate</name>
        <dbReference type="ChEBI" id="CHEBI:57919"/>
    </ligand>
</feature>
<dbReference type="SUPFAM" id="SSF53448">
    <property type="entry name" value="Nucleotide-diphospho-sugar transferases"/>
    <property type="match status" value="1"/>
</dbReference>
<dbReference type="InterPro" id="IPR034683">
    <property type="entry name" value="IspD/TarI"/>
</dbReference>
<sequence length="412" mass="43193">MPSSTTSPARPSARPTVAVILVAAGRGVRAASAEAPPKQYRRLHDRPVIARTISAFLDHPGIDRVLTVIHPDDRDLYAAAVAGLDDSRLFPPVPGGADRQASCLAGLAALAADAPDYVLIHDAVRPFIRRGAIDRVIEALGREVAVLCGVPVIDTVKRADAAGNVVETVPRQGLWRAATPQGFRYAEIAAAHKALAARGITGVTDDAAVAELAGHRVLLVDGGADNVKLTTTEDFQMAEQRLAAETFLACPDVRVGTGYDVHVLEPGDGVTLCGVFIPHDRRLKGHSDADVALHALTDAILGALGDGDIGKHFPPSDERWRGAASRLFLEDAVRRLAERGGLLAHCDVTIIAEAPKVGPHREAMRAAIAETCGIAVDRVGVKATTNEGLGFAGRREGIAAIATATVRLPLAG</sequence>
<feature type="binding site" evidence="14">
    <location>
        <begin position="308"/>
        <end position="310"/>
    </location>
    <ligand>
        <name>4-CDP-2-C-methyl-D-erythritol 2-phosphate</name>
        <dbReference type="ChEBI" id="CHEBI:57919"/>
    </ligand>
</feature>
<feature type="binding site" evidence="14">
    <location>
        <position position="262"/>
    </location>
    <ligand>
        <name>a divalent metal cation</name>
        <dbReference type="ChEBI" id="CHEBI:60240"/>
    </ligand>
</feature>
<dbReference type="RefSeq" id="WP_288199545.1">
    <property type="nucleotide sequence ID" value="NZ_LT608334.1"/>
</dbReference>
<evidence type="ECO:0000256" key="5">
    <source>
        <dbReference type="ARBA" id="ARBA00004787"/>
    </source>
</evidence>
<dbReference type="InterPro" id="IPR018294">
    <property type="entry name" value="ISPD_synthase_CS"/>
</dbReference>
<dbReference type="GO" id="GO:0050518">
    <property type="term" value="F:2-C-methyl-D-erythritol 4-phosphate cytidylyltransferase activity"/>
    <property type="evidence" value="ECO:0007669"/>
    <property type="project" value="UniProtKB-UniRule"/>
</dbReference>
<dbReference type="EC" id="4.6.1.12" evidence="14"/>
<dbReference type="CDD" id="cd02516">
    <property type="entry name" value="CDP-ME_synthetase"/>
    <property type="match status" value="1"/>
</dbReference>
<evidence type="ECO:0000256" key="2">
    <source>
        <dbReference type="ARBA" id="ARBA00001282"/>
    </source>
</evidence>
<dbReference type="EC" id="2.7.7.60" evidence="14"/>
<dbReference type="NCBIfam" id="TIGR00453">
    <property type="entry name" value="ispD"/>
    <property type="match status" value="1"/>
</dbReference>
<dbReference type="InterPro" id="IPR001228">
    <property type="entry name" value="IspD"/>
</dbReference>
<protein>
    <recommendedName>
        <fullName evidence="14">Bifunctional enzyme IspD/IspF</fullName>
    </recommendedName>
    <domain>
        <recommendedName>
            <fullName evidence="14">2-C-methyl-D-erythritol 4-phosphate cytidylyltransferase</fullName>
            <ecNumber evidence="14">2.7.7.60</ecNumber>
        </recommendedName>
        <alternativeName>
            <fullName evidence="14">4-diphosphocytidyl-2C-methyl-D-erythritol synthase</fullName>
        </alternativeName>
        <alternativeName>
            <fullName evidence="14">MEP cytidylyltransferase</fullName>
            <shortName evidence="14">MCT</shortName>
        </alternativeName>
    </domain>
    <domain>
        <recommendedName>
            <fullName evidence="14">2-C-methyl-D-erythritol 2,4-cyclodiphosphate synthase</fullName>
            <shortName evidence="14">MECDP-synthase</shortName>
            <shortName evidence="14">MECPP-synthase</shortName>
            <shortName evidence="14">MECPS</shortName>
            <ecNumber evidence="14">4.6.1.12</ecNumber>
        </recommendedName>
    </domain>
</protein>
<feature type="region of interest" description="2-C-methyl-D-erythritol 4-phosphate cytidylyltransferase" evidence="14">
    <location>
        <begin position="1"/>
        <end position="253"/>
    </location>
</feature>
<comment type="caution">
    <text evidence="14">Lacks conserved residue(s) required for the propagation of feature annotation.</text>
</comment>
<evidence type="ECO:0000256" key="10">
    <source>
        <dbReference type="ARBA" id="ARBA00022723"/>
    </source>
</evidence>
<accession>A0A212L815</accession>
<keyword evidence="11 14" id="KW-0414">Isoprene biosynthesis</keyword>
<dbReference type="GO" id="GO:0019288">
    <property type="term" value="P:isopentenyl diphosphate biosynthetic process, methylerythritol 4-phosphate pathway"/>
    <property type="evidence" value="ECO:0007669"/>
    <property type="project" value="UniProtKB-UniRule"/>
</dbReference>
<dbReference type="GO" id="GO:0046872">
    <property type="term" value="F:metal ion binding"/>
    <property type="evidence" value="ECO:0007669"/>
    <property type="project" value="UniProtKB-KW"/>
</dbReference>
<feature type="site" description="Transition state stabilizer" evidence="14">
    <location>
        <position position="286"/>
    </location>
</feature>
<evidence type="ECO:0000256" key="6">
    <source>
        <dbReference type="ARBA" id="ARBA00008480"/>
    </source>
</evidence>
<proteinExistence type="inferred from homology"/>
<feature type="site" description="Transition state stabilizer" evidence="14">
    <location>
        <position position="38"/>
    </location>
</feature>
<keyword evidence="9 14" id="KW-0548">Nucleotidyltransferase</keyword>
<feature type="site" description="Positions MEP for the nucleophilic attack" evidence="14">
    <location>
        <position position="228"/>
    </location>
</feature>
<organism evidence="16">
    <name type="scientific">uncultured Pleomorphomonas sp</name>
    <dbReference type="NCBI Taxonomy" id="442121"/>
    <lineage>
        <taxon>Bacteria</taxon>
        <taxon>Pseudomonadati</taxon>
        <taxon>Pseudomonadota</taxon>
        <taxon>Alphaproteobacteria</taxon>
        <taxon>Hyphomicrobiales</taxon>
        <taxon>Pleomorphomonadaceae</taxon>
        <taxon>Pleomorphomonas</taxon>
        <taxon>environmental samples</taxon>
    </lineage>
</organism>
<comment type="pathway">
    <text evidence="5 14">Isoprenoid biosynthesis; isopentenyl diphosphate biosynthesis via DXP pathway; isopentenyl diphosphate from 1-deoxy-D-xylulose 5-phosphate: step 2/6.</text>
</comment>
<evidence type="ECO:0000256" key="7">
    <source>
        <dbReference type="ARBA" id="ARBA00009789"/>
    </source>
</evidence>
<evidence type="ECO:0000259" key="15">
    <source>
        <dbReference type="Pfam" id="PF02542"/>
    </source>
</evidence>
<feature type="binding site" evidence="14">
    <location>
        <position position="391"/>
    </location>
    <ligand>
        <name>4-CDP-2-C-methyl-D-erythritol 2-phosphate</name>
        <dbReference type="ChEBI" id="CHEBI:57919"/>
    </ligand>
</feature>
<dbReference type="EMBL" id="FMJD01000004">
    <property type="protein sequence ID" value="SCM73645.1"/>
    <property type="molecule type" value="Genomic_DNA"/>
</dbReference>
<evidence type="ECO:0000256" key="11">
    <source>
        <dbReference type="ARBA" id="ARBA00023229"/>
    </source>
</evidence>
<evidence type="ECO:0000256" key="14">
    <source>
        <dbReference type="HAMAP-Rule" id="MF_01520"/>
    </source>
</evidence>
<feature type="binding site" evidence="14">
    <location>
        <begin position="384"/>
        <end position="387"/>
    </location>
    <ligand>
        <name>4-CDP-2-C-methyl-D-erythritol 2-phosphate</name>
        <dbReference type="ChEBI" id="CHEBI:57919"/>
    </ligand>
</feature>
<evidence type="ECO:0000256" key="12">
    <source>
        <dbReference type="ARBA" id="ARBA00023239"/>
    </source>
</evidence>
<comment type="catalytic activity">
    <reaction evidence="1 14">
        <text>4-CDP-2-C-methyl-D-erythritol 2-phosphate = 2-C-methyl-D-erythritol 2,4-cyclic diphosphate + CMP</text>
        <dbReference type="Rhea" id="RHEA:23864"/>
        <dbReference type="ChEBI" id="CHEBI:57919"/>
        <dbReference type="ChEBI" id="CHEBI:58483"/>
        <dbReference type="ChEBI" id="CHEBI:60377"/>
        <dbReference type="EC" id="4.6.1.12"/>
    </reaction>
</comment>
<feature type="binding site" evidence="14">
    <location>
        <begin position="260"/>
        <end position="262"/>
    </location>
    <ligand>
        <name>4-CDP-2-C-methyl-D-erythritol 2-phosphate</name>
        <dbReference type="ChEBI" id="CHEBI:57919"/>
    </ligand>
</feature>
<dbReference type="InterPro" id="IPR029044">
    <property type="entry name" value="Nucleotide-diphossugar_trans"/>
</dbReference>
<keyword evidence="13 14" id="KW-0511">Multifunctional enzyme</keyword>
<name>A0A212L815_9HYPH</name>
<feature type="domain" description="2-C-methyl-D-erythritol 2,4-cyclodiphosphate synthase" evidence="15">
    <location>
        <begin position="253"/>
        <end position="406"/>
    </location>
</feature>
<dbReference type="Gene3D" id="3.30.1330.50">
    <property type="entry name" value="2-C-methyl-D-erythritol 2,4-cyclodiphosphate synthase"/>
    <property type="match status" value="1"/>
</dbReference>
<gene>
    <name evidence="14 16" type="primary">ispDF</name>
    <name evidence="16" type="ORF">KL86PLE_120026</name>
</gene>
<feature type="binding site" evidence="14">
    <location>
        <position position="294"/>
    </location>
    <ligand>
        <name>a divalent metal cation</name>
        <dbReference type="ChEBI" id="CHEBI:60240"/>
    </ligand>
</feature>